<dbReference type="AlphaFoldDB" id="A0A3A5L281"/>
<keyword evidence="2" id="KW-1185">Reference proteome</keyword>
<accession>A0A3A5L281</accession>
<evidence type="ECO:0000313" key="1">
    <source>
        <dbReference type="EMBL" id="RJT40423.1"/>
    </source>
</evidence>
<evidence type="ECO:0000313" key="2">
    <source>
        <dbReference type="Proteomes" id="UP000272706"/>
    </source>
</evidence>
<protein>
    <submittedName>
        <fullName evidence="1">Uncharacterized protein</fullName>
    </submittedName>
</protein>
<comment type="caution">
    <text evidence="1">The sequence shown here is derived from an EMBL/GenBank/DDBJ whole genome shotgun (WGS) entry which is preliminary data.</text>
</comment>
<gene>
    <name evidence="1" type="ORF">D3227_10715</name>
</gene>
<sequence>MDEFYFSVNIDANRTLCLAPLTDRRLAMAGQELADTSGYFLFEQHGEGDFAKVEILAHVVSEDAVSRLRSQFNMS</sequence>
<proteinExistence type="predicted"/>
<organism evidence="1 2">
    <name type="scientific">Mesorhizobium waimense</name>
    <dbReference type="NCBI Taxonomy" id="1300307"/>
    <lineage>
        <taxon>Bacteria</taxon>
        <taxon>Pseudomonadati</taxon>
        <taxon>Pseudomonadota</taxon>
        <taxon>Alphaproteobacteria</taxon>
        <taxon>Hyphomicrobiales</taxon>
        <taxon>Phyllobacteriaceae</taxon>
        <taxon>Mesorhizobium</taxon>
    </lineage>
</organism>
<dbReference type="EMBL" id="QZWZ01000006">
    <property type="protein sequence ID" value="RJT40423.1"/>
    <property type="molecule type" value="Genomic_DNA"/>
</dbReference>
<dbReference type="Proteomes" id="UP000272706">
    <property type="component" value="Unassembled WGS sequence"/>
</dbReference>
<name>A0A3A5L281_9HYPH</name>
<reference evidence="1 2" key="1">
    <citation type="submission" date="2018-09" db="EMBL/GenBank/DDBJ databases">
        <title>Mesorhizobium carmichaelinearum sp. nov. isolated from Carmichaelinea spp. root nodules in New Zealand.</title>
        <authorList>
            <person name="De Meyer S.E."/>
        </authorList>
    </citation>
    <scope>NUCLEOTIDE SEQUENCE [LARGE SCALE GENOMIC DNA]</scope>
    <source>
        <strain evidence="1 2">ICMP19557</strain>
    </source>
</reference>
<dbReference type="OrthoDB" id="8449640at2"/>
<dbReference type="RefSeq" id="WP_120014067.1">
    <property type="nucleotide sequence ID" value="NZ_QZWZ01000006.1"/>
</dbReference>